<feature type="domain" description="NADP-dependent oxidoreductase" evidence="1">
    <location>
        <begin position="17"/>
        <end position="294"/>
    </location>
</feature>
<evidence type="ECO:0000313" key="2">
    <source>
        <dbReference type="EMBL" id="QXJ27726.1"/>
    </source>
</evidence>
<dbReference type="CDD" id="cd19072">
    <property type="entry name" value="AKR_AKR3F1-like"/>
    <property type="match status" value="1"/>
</dbReference>
<evidence type="ECO:0000313" key="3">
    <source>
        <dbReference type="Proteomes" id="UP000694018"/>
    </source>
</evidence>
<dbReference type="InterPro" id="IPR018170">
    <property type="entry name" value="Aldo/ket_reductase_CS"/>
</dbReference>
<dbReference type="Proteomes" id="UP000694018">
    <property type="component" value="Chromosome"/>
</dbReference>
<accession>A0A8F5BLY2</accession>
<sequence length="304" mass="35197">MEKKTLGWTNEKISPFILGSWEFGTPSIIDETNAIKAIQKSIELGINAIDTAESYGNGLSETIIGRAIGKFKREDLFIITKVSIDHLRYDDVLRACEGSLRRLNTSYIDLYLVHWPNHYVPIRETAKAMERLFSEGKIRYIGLSNFSLPLLREFREHLSKTDVAANELHYNVLFRDVEKEVLPYMLRENIPLLAYDSLGLGYLIGRKEIRNEYRWYVLAREAYVKNLEPLVEEISSIAKEIGKTPAQVVLNWLVNKENVFAIFNTTKEDHLRENLGSLGWSLRDSDLRRLDEVVKKVVIDYFPR</sequence>
<dbReference type="EMBL" id="CP077717">
    <property type="protein sequence ID" value="QXJ27726.1"/>
    <property type="molecule type" value="Genomic_DNA"/>
</dbReference>
<reference evidence="2" key="1">
    <citation type="journal article" date="2021" name="Environ. Microbiol.">
        <title>New insights into the diversity and evolution of the archaeal mobilome from three complete genomes of Saccharolobus shibatae.</title>
        <authorList>
            <person name="Medvedeva S."/>
            <person name="Brandt D."/>
            <person name="Cvirkaite-Krupovic V."/>
            <person name="Liu Y."/>
            <person name="Severinov K."/>
            <person name="Ishino S."/>
            <person name="Ishino Y."/>
            <person name="Prangishvili D."/>
            <person name="Kalinowski J."/>
            <person name="Krupovic M."/>
        </authorList>
    </citation>
    <scope>NUCLEOTIDE SEQUENCE</scope>
    <source>
        <strain evidence="2">B12</strain>
    </source>
</reference>
<dbReference type="InterPro" id="IPR020471">
    <property type="entry name" value="AKR"/>
</dbReference>
<dbReference type="OrthoDB" id="7236at2157"/>
<dbReference type="Pfam" id="PF00248">
    <property type="entry name" value="Aldo_ket_red"/>
    <property type="match status" value="1"/>
</dbReference>
<dbReference type="GeneID" id="65562198"/>
<dbReference type="PROSITE" id="PS00062">
    <property type="entry name" value="ALDOKETO_REDUCTASE_2"/>
    <property type="match status" value="1"/>
</dbReference>
<gene>
    <name evidence="2" type="ORF">J5U23_00593</name>
</gene>
<dbReference type="GO" id="GO:0016491">
    <property type="term" value="F:oxidoreductase activity"/>
    <property type="evidence" value="ECO:0007669"/>
    <property type="project" value="InterPro"/>
</dbReference>
<organism evidence="2 3">
    <name type="scientific">Saccharolobus shibatae (strain ATCC 51178 / DSM 5389 / JCM 8931 / NBRC 15437 / B12)</name>
    <name type="common">Sulfolobus shibatae</name>
    <dbReference type="NCBI Taxonomy" id="523848"/>
    <lineage>
        <taxon>Archaea</taxon>
        <taxon>Thermoproteota</taxon>
        <taxon>Thermoprotei</taxon>
        <taxon>Sulfolobales</taxon>
        <taxon>Sulfolobaceae</taxon>
        <taxon>Saccharolobus</taxon>
    </lineage>
</organism>
<proteinExistence type="predicted"/>
<dbReference type="RefSeq" id="WP_218266934.1">
    <property type="nucleotide sequence ID" value="NZ_CP077717.1"/>
</dbReference>
<dbReference type="AlphaFoldDB" id="A0A8F5BLY2"/>
<dbReference type="PANTHER" id="PTHR43638:SF3">
    <property type="entry name" value="ALDEHYDE REDUCTASE"/>
    <property type="match status" value="1"/>
</dbReference>
<dbReference type="KEGG" id="sshi:J5U23_00593"/>
<evidence type="ECO:0000259" key="1">
    <source>
        <dbReference type="Pfam" id="PF00248"/>
    </source>
</evidence>
<name>A0A8F5BLY2_SACSH</name>
<dbReference type="PANTHER" id="PTHR43638">
    <property type="entry name" value="OXIDOREDUCTASE, ALDO/KETO REDUCTASE FAMILY PROTEIN"/>
    <property type="match status" value="1"/>
</dbReference>
<dbReference type="PIRSF" id="PIRSF000097">
    <property type="entry name" value="AKR"/>
    <property type="match status" value="1"/>
</dbReference>
<dbReference type="InterPro" id="IPR023210">
    <property type="entry name" value="NADP_OxRdtase_dom"/>
</dbReference>
<protein>
    <recommendedName>
        <fullName evidence="1">NADP-dependent oxidoreductase domain-containing protein</fullName>
    </recommendedName>
</protein>